<comment type="caution">
    <text evidence="3">The sequence shown here is derived from an EMBL/GenBank/DDBJ whole genome shotgun (WGS) entry which is preliminary data.</text>
</comment>
<organism evidence="3 4">
    <name type="scientific">Halomonas halmophila</name>
    <dbReference type="NCBI Taxonomy" id="252"/>
    <lineage>
        <taxon>Bacteria</taxon>
        <taxon>Pseudomonadati</taxon>
        <taxon>Pseudomonadota</taxon>
        <taxon>Gammaproteobacteria</taxon>
        <taxon>Oceanospirillales</taxon>
        <taxon>Halomonadaceae</taxon>
        <taxon>Halomonas</taxon>
    </lineage>
</organism>
<name>A0A4Y4F8Q3_9GAMM</name>
<evidence type="ECO:0000259" key="2">
    <source>
        <dbReference type="Pfam" id="PF23947"/>
    </source>
</evidence>
<feature type="compositionally biased region" description="Polar residues" evidence="1">
    <location>
        <begin position="82"/>
        <end position="91"/>
    </location>
</feature>
<dbReference type="OrthoDB" id="6381926at2"/>
<dbReference type="InterPro" id="IPR055705">
    <property type="entry name" value="DUF7281"/>
</dbReference>
<gene>
    <name evidence="3" type="ORF">HHA01_25080</name>
</gene>
<feature type="region of interest" description="Disordered" evidence="1">
    <location>
        <begin position="81"/>
        <end position="106"/>
    </location>
</feature>
<evidence type="ECO:0000313" key="3">
    <source>
        <dbReference type="EMBL" id="GED23531.1"/>
    </source>
</evidence>
<sequence length="296" mass="33437">MTDTLDKRTHGWLGDIQDRLRRQPYVEKSLELGACQAFMAWCDQHDLDLEFYQRHQVLRFDRQLMRKVQALLESLGQLPLGESTSGRTTAEQARASHQEDKAQREGPRAHRVLLNMPATTARPGMAHREREILDVDWRELDLSAFDVLLMIENLDSFYEPAVALDALADHARPLVVYRGDRHYGGGFRELARAWATTGKPLLGLGDFDPRGLRIVLGSGATGLLLPPLAWLQENATRAHVPAEQLPDQPALRKHRDQLPAAHPLGDYLALLLDEQRGLKQQWFTSQLVVVGARGQK</sequence>
<reference evidence="3 4" key="1">
    <citation type="submission" date="2019-06" db="EMBL/GenBank/DDBJ databases">
        <title>Whole genome shotgun sequence of Halomonas halmophila NBRC 15537.</title>
        <authorList>
            <person name="Hosoyama A."/>
            <person name="Uohara A."/>
            <person name="Ohji S."/>
            <person name="Ichikawa N."/>
        </authorList>
    </citation>
    <scope>NUCLEOTIDE SEQUENCE [LARGE SCALE GENOMIC DNA]</scope>
    <source>
        <strain evidence="3 4">NBRC 15537</strain>
    </source>
</reference>
<dbReference type="AlphaFoldDB" id="A0A4Y4F8Q3"/>
<evidence type="ECO:0000256" key="1">
    <source>
        <dbReference type="SAM" id="MobiDB-lite"/>
    </source>
</evidence>
<dbReference type="Proteomes" id="UP000319812">
    <property type="component" value="Unassembled WGS sequence"/>
</dbReference>
<proteinExistence type="predicted"/>
<dbReference type="RefSeq" id="WP_141321296.1">
    <property type="nucleotide sequence ID" value="NZ_BJOC01000038.1"/>
</dbReference>
<accession>A0A4Y4F8Q3</accession>
<evidence type="ECO:0000313" key="4">
    <source>
        <dbReference type="Proteomes" id="UP000319812"/>
    </source>
</evidence>
<feature type="compositionally biased region" description="Basic and acidic residues" evidence="1">
    <location>
        <begin position="94"/>
        <end position="106"/>
    </location>
</feature>
<keyword evidence="4" id="KW-1185">Reference proteome</keyword>
<feature type="domain" description="DUF7281" evidence="2">
    <location>
        <begin position="128"/>
        <end position="281"/>
    </location>
</feature>
<dbReference type="Pfam" id="PF23947">
    <property type="entry name" value="DUF7281"/>
    <property type="match status" value="1"/>
</dbReference>
<dbReference type="EMBL" id="BJOC01000038">
    <property type="protein sequence ID" value="GED23531.1"/>
    <property type="molecule type" value="Genomic_DNA"/>
</dbReference>
<protein>
    <recommendedName>
        <fullName evidence="2">DUF7281 domain-containing protein</fullName>
    </recommendedName>
</protein>